<reference evidence="9 10" key="1">
    <citation type="journal article" date="2020" name="ISME J.">
        <title>Uncovering the hidden diversity of litter-decomposition mechanisms in mushroom-forming fungi.</title>
        <authorList>
            <person name="Floudas D."/>
            <person name="Bentzer J."/>
            <person name="Ahren D."/>
            <person name="Johansson T."/>
            <person name="Persson P."/>
            <person name="Tunlid A."/>
        </authorList>
    </citation>
    <scope>NUCLEOTIDE SEQUENCE [LARGE SCALE GENOMIC DNA]</scope>
    <source>
        <strain evidence="9 10">CBS 406.79</strain>
    </source>
</reference>
<dbReference type="GO" id="GO:0046872">
    <property type="term" value="F:metal ion binding"/>
    <property type="evidence" value="ECO:0007669"/>
    <property type="project" value="InterPro"/>
</dbReference>
<evidence type="ECO:0000256" key="2">
    <source>
        <dbReference type="ARBA" id="ARBA00022741"/>
    </source>
</evidence>
<dbReference type="Pfam" id="PF02682">
    <property type="entry name" value="CT_C_D"/>
    <property type="match status" value="1"/>
</dbReference>
<keyword evidence="3" id="KW-0378">Hydrolase</keyword>
<evidence type="ECO:0000313" key="10">
    <source>
        <dbReference type="Proteomes" id="UP000518752"/>
    </source>
</evidence>
<name>A0A8H5MDS8_9AGAR</name>
<dbReference type="PANTHER" id="PTHR18866">
    <property type="entry name" value="CARBOXYLASE:PYRUVATE/ACETYL-COA/PROPIONYL-COA CARBOXYLASE"/>
    <property type="match status" value="1"/>
</dbReference>
<dbReference type="CDD" id="cd06850">
    <property type="entry name" value="biotinyl_domain"/>
    <property type="match status" value="1"/>
</dbReference>
<keyword evidence="1" id="KW-0436">Ligase</keyword>
<dbReference type="InterPro" id="IPR016185">
    <property type="entry name" value="PreATP-grasp_dom_sf"/>
</dbReference>
<dbReference type="SMART" id="SM00796">
    <property type="entry name" value="AHS1"/>
    <property type="match status" value="1"/>
</dbReference>
<dbReference type="Gene3D" id="3.30.1360.40">
    <property type="match status" value="1"/>
</dbReference>
<evidence type="ECO:0000259" key="8">
    <source>
        <dbReference type="PROSITE" id="PS50979"/>
    </source>
</evidence>
<evidence type="ECO:0000313" key="9">
    <source>
        <dbReference type="EMBL" id="KAF5390725.1"/>
    </source>
</evidence>
<dbReference type="SUPFAM" id="SSF160467">
    <property type="entry name" value="PH0987 N-terminal domain-like"/>
    <property type="match status" value="1"/>
</dbReference>
<dbReference type="SUPFAM" id="SSF51230">
    <property type="entry name" value="Single hybrid motif"/>
    <property type="match status" value="1"/>
</dbReference>
<protein>
    <recommendedName>
        <fullName evidence="11">Urea carboxylase</fullName>
    </recommendedName>
</protein>
<dbReference type="GO" id="GO:0016874">
    <property type="term" value="F:ligase activity"/>
    <property type="evidence" value="ECO:0007669"/>
    <property type="project" value="UniProtKB-KW"/>
</dbReference>
<dbReference type="SUPFAM" id="SSF51246">
    <property type="entry name" value="Rudiment single hybrid motif"/>
    <property type="match status" value="1"/>
</dbReference>
<dbReference type="EMBL" id="JAACJN010000014">
    <property type="protein sequence ID" value="KAF5390725.1"/>
    <property type="molecule type" value="Genomic_DNA"/>
</dbReference>
<dbReference type="InterPro" id="IPR050856">
    <property type="entry name" value="Biotin_carboxylase_complex"/>
</dbReference>
<dbReference type="InterPro" id="IPR011761">
    <property type="entry name" value="ATP-grasp"/>
</dbReference>
<keyword evidence="10" id="KW-1185">Reference proteome</keyword>
<dbReference type="Gene3D" id="2.40.100.10">
    <property type="entry name" value="Cyclophilin-like"/>
    <property type="match status" value="2"/>
</dbReference>
<evidence type="ECO:0000256" key="5">
    <source>
        <dbReference type="ARBA" id="ARBA00023267"/>
    </source>
</evidence>
<evidence type="ECO:0000256" key="1">
    <source>
        <dbReference type="ARBA" id="ARBA00022598"/>
    </source>
</evidence>
<dbReference type="InterPro" id="IPR003833">
    <property type="entry name" value="CT_C_D"/>
</dbReference>
<dbReference type="OrthoDB" id="196847at2759"/>
<dbReference type="InterPro" id="IPR003778">
    <property type="entry name" value="CT_A_B"/>
</dbReference>
<keyword evidence="2 6" id="KW-0547">Nucleotide-binding</keyword>
<feature type="domain" description="ATP-grasp" evidence="7">
    <location>
        <begin position="153"/>
        <end position="352"/>
    </location>
</feature>
<dbReference type="Pfam" id="PF02785">
    <property type="entry name" value="Biotin_carb_C"/>
    <property type="match status" value="1"/>
</dbReference>
<evidence type="ECO:0000256" key="3">
    <source>
        <dbReference type="ARBA" id="ARBA00022801"/>
    </source>
</evidence>
<dbReference type="SUPFAM" id="SSF50891">
    <property type="entry name" value="Cyclophilin-like"/>
    <property type="match status" value="2"/>
</dbReference>
<accession>A0A8H5MDS8</accession>
<feature type="domain" description="Biotin carboxylation" evidence="8">
    <location>
        <begin position="29"/>
        <end position="495"/>
    </location>
</feature>
<dbReference type="PROSITE" id="PS00867">
    <property type="entry name" value="CPSASE_2"/>
    <property type="match status" value="1"/>
</dbReference>
<dbReference type="PANTHER" id="PTHR18866:SF128">
    <property type="entry name" value="UREA AMIDOLYASE"/>
    <property type="match status" value="1"/>
</dbReference>
<evidence type="ECO:0008006" key="11">
    <source>
        <dbReference type="Google" id="ProtNLM"/>
    </source>
</evidence>
<organism evidence="9 10">
    <name type="scientific">Collybiopsis confluens</name>
    <dbReference type="NCBI Taxonomy" id="2823264"/>
    <lineage>
        <taxon>Eukaryota</taxon>
        <taxon>Fungi</taxon>
        <taxon>Dikarya</taxon>
        <taxon>Basidiomycota</taxon>
        <taxon>Agaricomycotina</taxon>
        <taxon>Agaricomycetes</taxon>
        <taxon>Agaricomycetidae</taxon>
        <taxon>Agaricales</taxon>
        <taxon>Marasmiineae</taxon>
        <taxon>Omphalotaceae</taxon>
        <taxon>Collybiopsis</taxon>
    </lineage>
</organism>
<dbReference type="PROSITE" id="PS00866">
    <property type="entry name" value="CPSASE_1"/>
    <property type="match status" value="1"/>
</dbReference>
<dbReference type="PROSITE" id="PS50979">
    <property type="entry name" value="BC"/>
    <property type="match status" value="1"/>
</dbReference>
<dbReference type="PROSITE" id="PS00188">
    <property type="entry name" value="BIOTIN"/>
    <property type="match status" value="1"/>
</dbReference>
<evidence type="ECO:0000256" key="6">
    <source>
        <dbReference type="PROSITE-ProRule" id="PRU00409"/>
    </source>
</evidence>
<evidence type="ECO:0000259" key="7">
    <source>
        <dbReference type="PROSITE" id="PS50975"/>
    </source>
</evidence>
<dbReference type="Pfam" id="PF02786">
    <property type="entry name" value="CPSase_L_D2"/>
    <property type="match status" value="1"/>
</dbReference>
<comment type="caution">
    <text evidence="9">The sequence shown here is derived from an EMBL/GenBank/DDBJ whole genome shotgun (WGS) entry which is preliminary data.</text>
</comment>
<dbReference type="SUPFAM" id="SSF56059">
    <property type="entry name" value="Glutathione synthetase ATP-binding domain-like"/>
    <property type="match status" value="1"/>
</dbReference>
<dbReference type="InterPro" id="IPR005481">
    <property type="entry name" value="BC-like_N"/>
</dbReference>
<gene>
    <name evidence="9" type="ORF">D9757_002604</name>
</gene>
<dbReference type="InterPro" id="IPR011764">
    <property type="entry name" value="Biotin_carboxylation_dom"/>
</dbReference>
<dbReference type="InterPro" id="IPR001882">
    <property type="entry name" value="Biotin_BS"/>
</dbReference>
<dbReference type="AlphaFoldDB" id="A0A8H5MDS8"/>
<dbReference type="SUPFAM" id="SSF52440">
    <property type="entry name" value="PreATP-grasp domain"/>
    <property type="match status" value="1"/>
</dbReference>
<sequence length="1268" mass="140129">MQTTYDSFSQYICQVEPQTASSSLYVMYEGEKLLIANRGEIAVRIIRTARELGLPTIAIYTPSDALAPHVGLATEAVPLPIEPGQSEFSAYCSSEAILKICKGYSATLLHPGYGLLSENADFASMVIECGLTWLGPSPDTIRSMGTKHEARRIATLAGVAVVPGSQGLVKDVDEALEIARWVGFPVMLKATAGGGGMGLVVCEDEHVLVQKFTSTSEHVKVLFQDSGLFVERYIPAAHHIEIQVFGDGRGSVVHMGERECSIQRRHQKVVEESPSPLCLVHPELKDALIKDALTLCQSIKYSSAGTVEFIVDDQTVEHFFLEMNTRIQVEHPVTEARYRNLDIVRMMINYGLAERQDSLEIFSEQMRQSSIDNMLQDLHSVEVRVYAENPYDNFRPCSGILQYVDLPDLDCPEWLRVESWISTGTTITPFFDPLLCKVIVTGPSRETALDRMTAALSMIRVQGPPNNLSFLALTILAAGLEVTVQDMPGRTVGHGVPISGPMDAVSFRLANILVRNPTDIEALEVIILPGMDLVIQFHSAATVAVTGKEVSVEVNGESWSMWSAATVPKDGILRLFVDDGQSNGLRNYIAIAGGLPDIPRYLGSKSTSLNIGGYQGRALRIGDHITIGAHSTSHHVLSYLPKHIVPQFPSRWSIHVICGPQNDTEYVISAEQVFNISWKVSASSNRMGIRLESPERISWARDSGGDGGSHPSNILDNGYSLGGLNINGDTPVILTNEGPDMGGYICLCTVVSGDMWKLGQLKAGDTIRFVPVTWNSAGIFRSEWEKWFQDVKTAVLTRRNLDALSLSPFFSSEGQSANFNPTLLTIPASIDSSSRPEVKFRQVRFCYVDREDFDSEKAGESTILIEYGPMSLDLAMRTRIHAFELEVNKQGNPHIKKFCPCIRSIMCHFDPANITQADVLSVLIAAEQALPDSMLELEFPGRRFTFPIVLNDRWSRNATAQYMKLSRKEAVYLPSNVEYLARNNGLPNAETVLEKLISSDHLVLGVGFYLACPFMVPIDPRCRLVGQKMNPSRTYTPRGATGIAGVVSAIYPIESPGGYQLFGRTLPAWQTWGRGRDFASDRPWILRPFDQIRFEVIEERAYEQLEQDFDAGQYAFKIEDCTFSIKDYNTFINSIGHSIACFQRDQATGVLEQEQREKGLLEEWTRERRKDAERSAIHNDGGNRSDLVHVSAPMSAMISKILIEPGSKIQSEGEILVLLEAMKTEIPIKANKSHVGLVVDSVGNGFKEGGTVQSGDALLLLKQQYSVS</sequence>
<dbReference type="InterPro" id="IPR011053">
    <property type="entry name" value="Single_hybrid_motif"/>
</dbReference>
<dbReference type="Pfam" id="PF00289">
    <property type="entry name" value="Biotin_carb_N"/>
    <property type="match status" value="1"/>
</dbReference>
<dbReference type="Pfam" id="PF02626">
    <property type="entry name" value="CT_A_B"/>
    <property type="match status" value="1"/>
</dbReference>
<dbReference type="InterPro" id="IPR029000">
    <property type="entry name" value="Cyclophilin-like_dom_sf"/>
</dbReference>
<dbReference type="InterPro" id="IPR011054">
    <property type="entry name" value="Rudment_hybrid_motif"/>
</dbReference>
<dbReference type="InterPro" id="IPR005482">
    <property type="entry name" value="Biotin_COase_C"/>
</dbReference>
<dbReference type="Gene3D" id="2.40.50.100">
    <property type="match status" value="1"/>
</dbReference>
<dbReference type="Gene3D" id="3.30.470.20">
    <property type="entry name" value="ATP-grasp fold, B domain"/>
    <property type="match status" value="1"/>
</dbReference>
<dbReference type="InterPro" id="IPR005479">
    <property type="entry name" value="CPAse_ATP-bd"/>
</dbReference>
<evidence type="ECO:0000256" key="4">
    <source>
        <dbReference type="ARBA" id="ARBA00022840"/>
    </source>
</evidence>
<dbReference type="PROSITE" id="PS50975">
    <property type="entry name" value="ATP_GRASP"/>
    <property type="match status" value="1"/>
</dbReference>
<dbReference type="GO" id="GO:0016787">
    <property type="term" value="F:hydrolase activity"/>
    <property type="evidence" value="ECO:0007669"/>
    <property type="project" value="UniProtKB-KW"/>
</dbReference>
<dbReference type="SMART" id="SM00878">
    <property type="entry name" value="Biotin_carb_C"/>
    <property type="match status" value="1"/>
</dbReference>
<keyword evidence="4 6" id="KW-0067">ATP-binding</keyword>
<proteinExistence type="predicted"/>
<keyword evidence="5" id="KW-0092">Biotin</keyword>
<dbReference type="SMART" id="SM00797">
    <property type="entry name" value="AHS2"/>
    <property type="match status" value="1"/>
</dbReference>
<dbReference type="Proteomes" id="UP000518752">
    <property type="component" value="Unassembled WGS sequence"/>
</dbReference>
<dbReference type="GO" id="GO:0005524">
    <property type="term" value="F:ATP binding"/>
    <property type="evidence" value="ECO:0007669"/>
    <property type="project" value="UniProtKB-UniRule"/>
</dbReference>